<comment type="caution">
    <text evidence="1">The sequence shown here is derived from an EMBL/GenBank/DDBJ whole genome shotgun (WGS) entry which is preliminary data.</text>
</comment>
<reference evidence="1" key="1">
    <citation type="submission" date="2019-08" db="EMBL/GenBank/DDBJ databases">
        <authorList>
            <person name="Kucharzyk K."/>
            <person name="Murdoch R.W."/>
            <person name="Higgins S."/>
            <person name="Loffler F."/>
        </authorList>
    </citation>
    <scope>NUCLEOTIDE SEQUENCE</scope>
</reference>
<gene>
    <name evidence="1" type="ORF">SDC9_178804</name>
</gene>
<proteinExistence type="predicted"/>
<accession>A0A645GY58</accession>
<name>A0A645GY58_9ZZZZ</name>
<evidence type="ECO:0000313" key="1">
    <source>
        <dbReference type="EMBL" id="MPN31330.1"/>
    </source>
</evidence>
<protein>
    <submittedName>
        <fullName evidence="1">Uncharacterized protein</fullName>
    </submittedName>
</protein>
<dbReference type="EMBL" id="VSSQ01082818">
    <property type="protein sequence ID" value="MPN31330.1"/>
    <property type="molecule type" value="Genomic_DNA"/>
</dbReference>
<dbReference type="AlphaFoldDB" id="A0A645GY58"/>
<sequence>MASAHPTAAVDVVGETGHDRLDLGEELVIGADEHVDGARLCLGRPTGQRDVGELGALAGSQFSQPVGGRRLGGGGVQDQQPRLRVSEDLGDHLLDVGGGRDADHDHVAGMAQFGIVSRASRAQFIEPLGSPIAHGVGQRVSLEQQILRQPMAHQAGSPHESDLLGAIAHDCPLIIVRSHSTPPILPSAISEKLGSCHVQPPPPR</sequence>
<organism evidence="1">
    <name type="scientific">bioreactor metagenome</name>
    <dbReference type="NCBI Taxonomy" id="1076179"/>
    <lineage>
        <taxon>unclassified sequences</taxon>
        <taxon>metagenomes</taxon>
        <taxon>ecological metagenomes</taxon>
    </lineage>
</organism>